<comment type="caution">
    <text evidence="1">The sequence shown here is derived from an EMBL/GenBank/DDBJ whole genome shotgun (WGS) entry which is preliminary data.</text>
</comment>
<evidence type="ECO:0000313" key="1">
    <source>
        <dbReference type="EMBL" id="CAG7728814.1"/>
    </source>
</evidence>
<proteinExistence type="predicted"/>
<reference evidence="1" key="1">
    <citation type="submission" date="2021-06" db="EMBL/GenBank/DDBJ databases">
        <authorList>
            <person name="Hodson N. C."/>
            <person name="Mongue J. A."/>
            <person name="Jaron S. K."/>
        </authorList>
    </citation>
    <scope>NUCLEOTIDE SEQUENCE</scope>
</reference>
<evidence type="ECO:0000313" key="2">
    <source>
        <dbReference type="Proteomes" id="UP000708208"/>
    </source>
</evidence>
<gene>
    <name evidence="1" type="ORF">AFUS01_LOCUS17570</name>
</gene>
<organism evidence="1 2">
    <name type="scientific">Allacma fusca</name>
    <dbReference type="NCBI Taxonomy" id="39272"/>
    <lineage>
        <taxon>Eukaryota</taxon>
        <taxon>Metazoa</taxon>
        <taxon>Ecdysozoa</taxon>
        <taxon>Arthropoda</taxon>
        <taxon>Hexapoda</taxon>
        <taxon>Collembola</taxon>
        <taxon>Symphypleona</taxon>
        <taxon>Sminthuridae</taxon>
        <taxon>Allacma</taxon>
    </lineage>
</organism>
<name>A0A8J2K2R9_9HEXA</name>
<dbReference type="Proteomes" id="UP000708208">
    <property type="component" value="Unassembled WGS sequence"/>
</dbReference>
<accession>A0A8J2K2R9</accession>
<dbReference type="EMBL" id="CAJVCH010168927">
    <property type="protein sequence ID" value="CAG7728814.1"/>
    <property type="molecule type" value="Genomic_DNA"/>
</dbReference>
<sequence>MGEDTGITLESVHCYEIGNAAISMGYLQVGIEWLELPKEKVKSCYDATMKLEETEVPLELAHDMVFAQTVDDVYKR</sequence>
<dbReference type="AlphaFoldDB" id="A0A8J2K2R9"/>
<keyword evidence="2" id="KW-1185">Reference proteome</keyword>
<protein>
    <submittedName>
        <fullName evidence="1">Uncharacterized protein</fullName>
    </submittedName>
</protein>